<comment type="caution">
    <text evidence="1">The sequence shown here is derived from an EMBL/GenBank/DDBJ whole genome shotgun (WGS) entry which is preliminary data.</text>
</comment>
<accession>A0ABU2BCA2</accession>
<keyword evidence="2" id="KW-1185">Reference proteome</keyword>
<gene>
    <name evidence="1" type="ORF">J2S37_002761</name>
</gene>
<protein>
    <recommendedName>
        <fullName evidence="3">Immunity protein Imm1</fullName>
    </recommendedName>
</protein>
<sequence length="144" mass="16681">MSVDFATLVTTYFIEREENLVKAQARYLERVEAVRDITKVLWVSEHITQEDIPLIKEHLIVDLNEDRHAIGLGSAEEEHWNLYSFATIVEPVEERAGPDTDASRLWFDLRLADEEEYARSFISWTRLQELSTTGRKLPNGVVGY</sequence>
<dbReference type="RefSeq" id="WP_277104680.1">
    <property type="nucleotide sequence ID" value="NZ_BAAAJS010000007.1"/>
</dbReference>
<evidence type="ECO:0000313" key="1">
    <source>
        <dbReference type="EMBL" id="MDR7356223.1"/>
    </source>
</evidence>
<evidence type="ECO:0000313" key="2">
    <source>
        <dbReference type="Proteomes" id="UP001183619"/>
    </source>
</evidence>
<organism evidence="1 2">
    <name type="scientific">Corynebacterium felinum</name>
    <dbReference type="NCBI Taxonomy" id="131318"/>
    <lineage>
        <taxon>Bacteria</taxon>
        <taxon>Bacillati</taxon>
        <taxon>Actinomycetota</taxon>
        <taxon>Actinomycetes</taxon>
        <taxon>Mycobacteriales</taxon>
        <taxon>Corynebacteriaceae</taxon>
        <taxon>Corynebacterium</taxon>
    </lineage>
</organism>
<evidence type="ECO:0008006" key="3">
    <source>
        <dbReference type="Google" id="ProtNLM"/>
    </source>
</evidence>
<proteinExistence type="predicted"/>
<dbReference type="Proteomes" id="UP001183619">
    <property type="component" value="Unassembled WGS sequence"/>
</dbReference>
<name>A0ABU2BCA2_9CORY</name>
<dbReference type="EMBL" id="JAVDYF010000001">
    <property type="protein sequence ID" value="MDR7356223.1"/>
    <property type="molecule type" value="Genomic_DNA"/>
</dbReference>
<reference evidence="1 2" key="1">
    <citation type="submission" date="2023-07" db="EMBL/GenBank/DDBJ databases">
        <title>Sequencing the genomes of 1000 actinobacteria strains.</title>
        <authorList>
            <person name="Klenk H.-P."/>
        </authorList>
    </citation>
    <scope>NUCLEOTIDE SEQUENCE [LARGE SCALE GENOMIC DNA]</scope>
    <source>
        <strain evidence="1 2">DSM 44508</strain>
    </source>
</reference>